<keyword evidence="5" id="KW-1185">Reference proteome</keyword>
<feature type="domain" description="Transposase (putative) gypsy type" evidence="3">
    <location>
        <begin position="2"/>
        <end position="55"/>
    </location>
</feature>
<evidence type="ECO:0000256" key="2">
    <source>
        <dbReference type="SAM" id="MobiDB-lite"/>
    </source>
</evidence>
<feature type="compositionally biased region" description="Low complexity" evidence="2">
    <location>
        <begin position="232"/>
        <end position="243"/>
    </location>
</feature>
<dbReference type="EMBL" id="JAAIUW010000005">
    <property type="protein sequence ID" value="KAF7833578.1"/>
    <property type="molecule type" value="Genomic_DNA"/>
</dbReference>
<evidence type="ECO:0000259" key="3">
    <source>
        <dbReference type="Pfam" id="PF04195"/>
    </source>
</evidence>
<reference evidence="4" key="1">
    <citation type="submission" date="2020-09" db="EMBL/GenBank/DDBJ databases">
        <title>Genome-Enabled Discovery of Anthraquinone Biosynthesis in Senna tora.</title>
        <authorList>
            <person name="Kang S.-H."/>
            <person name="Pandey R.P."/>
            <person name="Lee C.-M."/>
            <person name="Sim J.-S."/>
            <person name="Jeong J.-T."/>
            <person name="Choi B.-S."/>
            <person name="Jung M."/>
            <person name="Ginzburg D."/>
            <person name="Zhao K."/>
            <person name="Won S.Y."/>
            <person name="Oh T.-J."/>
            <person name="Yu Y."/>
            <person name="Kim N.-H."/>
            <person name="Lee O.R."/>
            <person name="Lee T.-H."/>
            <person name="Bashyal P."/>
            <person name="Kim T.-S."/>
            <person name="Lee W.-H."/>
            <person name="Kawkins C."/>
            <person name="Kim C.-K."/>
            <person name="Kim J.S."/>
            <person name="Ahn B.O."/>
            <person name="Rhee S.Y."/>
            <person name="Sohng J.K."/>
        </authorList>
    </citation>
    <scope>NUCLEOTIDE SEQUENCE</scope>
    <source>
        <tissue evidence="4">Leaf</tissue>
    </source>
</reference>
<evidence type="ECO:0000313" key="5">
    <source>
        <dbReference type="Proteomes" id="UP000634136"/>
    </source>
</evidence>
<feature type="region of interest" description="Disordered" evidence="2">
    <location>
        <begin position="183"/>
        <end position="288"/>
    </location>
</feature>
<dbReference type="Pfam" id="PF04195">
    <property type="entry name" value="Transposase_28"/>
    <property type="match status" value="1"/>
</dbReference>
<evidence type="ECO:0000256" key="1">
    <source>
        <dbReference type="SAM" id="Coils"/>
    </source>
</evidence>
<dbReference type="AlphaFoldDB" id="A0A834WX73"/>
<gene>
    <name evidence="4" type="ORF">G2W53_015911</name>
</gene>
<organism evidence="4 5">
    <name type="scientific">Senna tora</name>
    <dbReference type="NCBI Taxonomy" id="362788"/>
    <lineage>
        <taxon>Eukaryota</taxon>
        <taxon>Viridiplantae</taxon>
        <taxon>Streptophyta</taxon>
        <taxon>Embryophyta</taxon>
        <taxon>Tracheophyta</taxon>
        <taxon>Spermatophyta</taxon>
        <taxon>Magnoliopsida</taxon>
        <taxon>eudicotyledons</taxon>
        <taxon>Gunneridae</taxon>
        <taxon>Pentapetalae</taxon>
        <taxon>rosids</taxon>
        <taxon>fabids</taxon>
        <taxon>Fabales</taxon>
        <taxon>Fabaceae</taxon>
        <taxon>Caesalpinioideae</taxon>
        <taxon>Cassia clade</taxon>
        <taxon>Senna</taxon>
    </lineage>
</organism>
<dbReference type="Proteomes" id="UP000634136">
    <property type="component" value="Unassembled WGS sequence"/>
</dbReference>
<proteinExistence type="predicted"/>
<dbReference type="PANTHER" id="PTHR31099:SF28">
    <property type="entry name" value="F5J5.12"/>
    <property type="match status" value="1"/>
</dbReference>
<comment type="caution">
    <text evidence="4">The sequence shown here is derived from an EMBL/GenBank/DDBJ whole genome shotgun (WGS) entry which is preliminary data.</text>
</comment>
<name>A0A834WX73_9FABA</name>
<keyword evidence="1" id="KW-0175">Coiled coil</keyword>
<dbReference type="PANTHER" id="PTHR31099">
    <property type="entry name" value="OS06G0165300 PROTEIN"/>
    <property type="match status" value="1"/>
</dbReference>
<feature type="coiled-coil region" evidence="1">
    <location>
        <begin position="343"/>
        <end position="377"/>
    </location>
</feature>
<dbReference type="OrthoDB" id="1434603at2759"/>
<accession>A0A834WX73</accession>
<feature type="compositionally biased region" description="Basic and acidic residues" evidence="2">
    <location>
        <begin position="206"/>
        <end position="222"/>
    </location>
</feature>
<dbReference type="InterPro" id="IPR007321">
    <property type="entry name" value="Transposase_28"/>
</dbReference>
<evidence type="ECO:0000313" key="4">
    <source>
        <dbReference type="EMBL" id="KAF7833578.1"/>
    </source>
</evidence>
<sequence length="537" mass="59339">MPPFTDFEIALLNHVGCAPSMMMPNSWILVGGFEALCNFHKVKATVEAFFYFFQMNFPHKGSWFYFQARGRGPHAKKLFQDLKDPPKDWKKYFFLVRPRPGCRPAWWLREDGTPLFSVKWVEPFEAVPRTVLRTSSADTQNTVRVLSAFPSGLDVDDYFVTDETGGKFNPARVLSLVKREEAKHGNVRSADRSGSSTAHQTVPRGGSKDGDSKKSHGKDHSGHSRSKGKVPASSGSKTSGSAGYKRSHERDTRFRSPSLKRMRTLTPASGPGAKGVSEPSSQGAPVAVVSKPGAFHPATKTSKEREISAPADSFSVKLCEESLQKEKAFLAAEKELVQLRLKMASLRSSEQLLKVQLENAQNELNVWKERSSAQGEEIKALRQARSYLDETQMRFFNPQTNLELRHINLHHELEEENVVDIATRAVLWKGPFDASQELSPDDMMDGTPSEVLVLESSALSLSVPTTEEAVAEESLLEIGTQVIERAEDKETYSVSEVMGLREAVEGPPAESLIGEPGAMELKPAASGEEFANSILAD</sequence>
<protein>
    <recommendedName>
        <fullName evidence="3">Transposase (putative) gypsy type domain-containing protein</fullName>
    </recommendedName>
</protein>